<dbReference type="RefSeq" id="XP_040638506.1">
    <property type="nucleotide sequence ID" value="XM_040781952.1"/>
</dbReference>
<keyword evidence="1" id="KW-0472">Membrane</keyword>
<proteinExistence type="predicted"/>
<accession>A0A017SCP2</accession>
<name>A0A017SCP2_ASPRC</name>
<keyword evidence="3" id="KW-1185">Reference proteome</keyword>
<evidence type="ECO:0000313" key="2">
    <source>
        <dbReference type="EMBL" id="EYE94818.1"/>
    </source>
</evidence>
<protein>
    <submittedName>
        <fullName evidence="2">Uncharacterized protein</fullName>
    </submittedName>
</protein>
<keyword evidence="1" id="KW-1133">Transmembrane helix</keyword>
<dbReference type="Proteomes" id="UP000019804">
    <property type="component" value="Unassembled WGS sequence"/>
</dbReference>
<dbReference type="EMBL" id="KK088424">
    <property type="protein sequence ID" value="EYE94818.1"/>
    <property type="molecule type" value="Genomic_DNA"/>
</dbReference>
<keyword evidence="1" id="KW-0812">Transmembrane</keyword>
<dbReference type="AlphaFoldDB" id="A0A017SCP2"/>
<gene>
    <name evidence="2" type="ORF">EURHEDRAFT_412636</name>
</gene>
<sequence length="54" mass="6071">MSDTSTYLSASEMQANDSQAQIRIINALFYAGIDYALSILVYEKSYNAQQSTQR</sequence>
<dbReference type="GeneID" id="63697076"/>
<reference evidence="3" key="1">
    <citation type="journal article" date="2014" name="Nat. Commun.">
        <title>Genomic adaptations of the halophilic Dead Sea filamentous fungus Eurotium rubrum.</title>
        <authorList>
            <person name="Kis-Papo T."/>
            <person name="Weig A.R."/>
            <person name="Riley R."/>
            <person name="Persoh D."/>
            <person name="Salamov A."/>
            <person name="Sun H."/>
            <person name="Lipzen A."/>
            <person name="Wasser S.P."/>
            <person name="Rambold G."/>
            <person name="Grigoriev I.V."/>
            <person name="Nevo E."/>
        </authorList>
    </citation>
    <scope>NUCLEOTIDE SEQUENCE [LARGE SCALE GENOMIC DNA]</scope>
    <source>
        <strain evidence="3">CBS 135680</strain>
    </source>
</reference>
<feature type="transmembrane region" description="Helical" evidence="1">
    <location>
        <begin position="20"/>
        <end position="42"/>
    </location>
</feature>
<evidence type="ECO:0000256" key="1">
    <source>
        <dbReference type="SAM" id="Phobius"/>
    </source>
</evidence>
<dbReference type="HOGENOM" id="CLU_3049943_0_0_1"/>
<evidence type="ECO:0000313" key="3">
    <source>
        <dbReference type="Proteomes" id="UP000019804"/>
    </source>
</evidence>
<organism evidence="2 3">
    <name type="scientific">Aspergillus ruber (strain CBS 135680)</name>
    <dbReference type="NCBI Taxonomy" id="1388766"/>
    <lineage>
        <taxon>Eukaryota</taxon>
        <taxon>Fungi</taxon>
        <taxon>Dikarya</taxon>
        <taxon>Ascomycota</taxon>
        <taxon>Pezizomycotina</taxon>
        <taxon>Eurotiomycetes</taxon>
        <taxon>Eurotiomycetidae</taxon>
        <taxon>Eurotiales</taxon>
        <taxon>Aspergillaceae</taxon>
        <taxon>Aspergillus</taxon>
        <taxon>Aspergillus subgen. Aspergillus</taxon>
    </lineage>
</organism>